<sequence>MNEIDDEINLPVSLQSDKRRLLYLKNKELKKSSEKSQSGILGKLSERLTGRKRKAVASGKEASTAVPKRSLIRRPISVSSSALPDVGRLDIPTNLSDRETTRKRKASILGEDTPEMARKRRLIEQDGHRQLAKVHAREHSAEEDKPAPEGELQNSIKQHPWLDAQRFDGIDPNLNPEPPLNTAARREYDNERREQEMEKQLRLGNMPKFSTAPKPGLK</sequence>
<protein>
    <submittedName>
        <fullName evidence="2">Putative Smr domain protein</fullName>
    </submittedName>
</protein>
<dbReference type="Proteomes" id="UP000254968">
    <property type="component" value="Unassembled WGS sequence"/>
</dbReference>
<evidence type="ECO:0000313" key="2">
    <source>
        <dbReference type="EMBL" id="STX29626.1"/>
    </source>
</evidence>
<reference evidence="2 3" key="1">
    <citation type="submission" date="2018-06" db="EMBL/GenBank/DDBJ databases">
        <authorList>
            <consortium name="Pathogen Informatics"/>
            <person name="Doyle S."/>
        </authorList>
    </citation>
    <scope>NUCLEOTIDE SEQUENCE [LARGE SCALE GENOMIC DNA]</scope>
    <source>
        <strain evidence="2 3">NCTC13315</strain>
    </source>
</reference>
<dbReference type="RefSeq" id="WP_176579713.1">
    <property type="nucleotide sequence ID" value="NZ_CAAAHO010000002.1"/>
</dbReference>
<dbReference type="EMBL" id="UGNV01000001">
    <property type="protein sequence ID" value="STX29626.1"/>
    <property type="molecule type" value="Genomic_DNA"/>
</dbReference>
<proteinExistence type="predicted"/>
<accession>A0A378I4K4</accession>
<feature type="region of interest" description="Disordered" evidence="1">
    <location>
        <begin position="31"/>
        <end position="218"/>
    </location>
</feature>
<organism evidence="2 3">
    <name type="scientific">Legionella beliardensis</name>
    <dbReference type="NCBI Taxonomy" id="91822"/>
    <lineage>
        <taxon>Bacteria</taxon>
        <taxon>Pseudomonadati</taxon>
        <taxon>Pseudomonadota</taxon>
        <taxon>Gammaproteobacteria</taxon>
        <taxon>Legionellales</taxon>
        <taxon>Legionellaceae</taxon>
        <taxon>Legionella</taxon>
    </lineage>
</organism>
<evidence type="ECO:0000256" key="1">
    <source>
        <dbReference type="SAM" id="MobiDB-lite"/>
    </source>
</evidence>
<keyword evidence="3" id="KW-1185">Reference proteome</keyword>
<gene>
    <name evidence="2" type="ORF">NCTC13315_02172</name>
</gene>
<dbReference type="AlphaFoldDB" id="A0A378I4K4"/>
<name>A0A378I4K4_9GAMM</name>
<evidence type="ECO:0000313" key="3">
    <source>
        <dbReference type="Proteomes" id="UP000254968"/>
    </source>
</evidence>
<feature type="compositionally biased region" description="Basic and acidic residues" evidence="1">
    <location>
        <begin position="122"/>
        <end position="148"/>
    </location>
</feature>
<feature type="compositionally biased region" description="Basic and acidic residues" evidence="1">
    <location>
        <begin position="184"/>
        <end position="201"/>
    </location>
</feature>